<dbReference type="Proteomes" id="UP000267208">
    <property type="component" value="Chromosome"/>
</dbReference>
<dbReference type="GO" id="GO:0004559">
    <property type="term" value="F:alpha-mannosidase activity"/>
    <property type="evidence" value="ECO:0007669"/>
    <property type="project" value="InterPro"/>
</dbReference>
<dbReference type="SUPFAM" id="SSF88688">
    <property type="entry name" value="Families 57/38 glycoside transferase middle domain"/>
    <property type="match status" value="1"/>
</dbReference>
<dbReference type="GO" id="GO:0009313">
    <property type="term" value="P:oligosaccharide catabolic process"/>
    <property type="evidence" value="ECO:0007669"/>
    <property type="project" value="TreeGrafter"/>
</dbReference>
<keyword evidence="4" id="KW-0326">Glycosidase</keyword>
<evidence type="ECO:0000256" key="2">
    <source>
        <dbReference type="ARBA" id="ARBA00022723"/>
    </source>
</evidence>
<dbReference type="KEGG" id="lzh:D1B17_11340"/>
<accession>A0A386PXA2</accession>
<dbReference type="SMART" id="SM00872">
    <property type="entry name" value="Alpha-mann_mid"/>
    <property type="match status" value="1"/>
</dbReference>
<dbReference type="Pfam" id="PF01074">
    <property type="entry name" value="Glyco_hydro_38N"/>
    <property type="match status" value="1"/>
</dbReference>
<dbReference type="OrthoDB" id="9764050at2"/>
<dbReference type="InterPro" id="IPR000602">
    <property type="entry name" value="Glyco_hydro_38_N"/>
</dbReference>
<evidence type="ECO:0000313" key="7">
    <source>
        <dbReference type="Proteomes" id="UP000267208"/>
    </source>
</evidence>
<dbReference type="Pfam" id="PF09261">
    <property type="entry name" value="Alpha-mann_mid"/>
    <property type="match status" value="1"/>
</dbReference>
<gene>
    <name evidence="6" type="ORF">D1B17_11340</name>
</gene>
<organism evidence="6 7">
    <name type="scientific">Companilactobacillus zhachilii</name>
    <dbReference type="NCBI Taxonomy" id="2304606"/>
    <lineage>
        <taxon>Bacteria</taxon>
        <taxon>Bacillati</taxon>
        <taxon>Bacillota</taxon>
        <taxon>Bacilli</taxon>
        <taxon>Lactobacillales</taxon>
        <taxon>Lactobacillaceae</taxon>
        <taxon>Companilactobacillus</taxon>
    </lineage>
</organism>
<keyword evidence="2" id="KW-0479">Metal-binding</keyword>
<feature type="domain" description="Glycoside hydrolase family 38 central" evidence="5">
    <location>
        <begin position="278"/>
        <end position="356"/>
    </location>
</feature>
<dbReference type="GO" id="GO:0030246">
    <property type="term" value="F:carbohydrate binding"/>
    <property type="evidence" value="ECO:0007669"/>
    <property type="project" value="InterPro"/>
</dbReference>
<dbReference type="Gene3D" id="1.20.1270.50">
    <property type="entry name" value="Glycoside hydrolase family 38, central domain"/>
    <property type="match status" value="1"/>
</dbReference>
<evidence type="ECO:0000256" key="1">
    <source>
        <dbReference type="ARBA" id="ARBA00009792"/>
    </source>
</evidence>
<dbReference type="InterPro" id="IPR028995">
    <property type="entry name" value="Glyco_hydro_57/38_cen_sf"/>
</dbReference>
<dbReference type="GO" id="GO:0006013">
    <property type="term" value="P:mannose metabolic process"/>
    <property type="evidence" value="ECO:0007669"/>
    <property type="project" value="InterPro"/>
</dbReference>
<dbReference type="AlphaFoldDB" id="A0A386PXA2"/>
<evidence type="ECO:0000256" key="3">
    <source>
        <dbReference type="ARBA" id="ARBA00022801"/>
    </source>
</evidence>
<protein>
    <submittedName>
        <fullName evidence="6">Alpha-mannosidase</fullName>
    </submittedName>
</protein>
<keyword evidence="3" id="KW-0378">Hydrolase</keyword>
<dbReference type="RefSeq" id="WP_120143560.1">
    <property type="nucleotide sequence ID" value="NZ_CP031933.2"/>
</dbReference>
<evidence type="ECO:0000259" key="5">
    <source>
        <dbReference type="SMART" id="SM00872"/>
    </source>
</evidence>
<evidence type="ECO:0000313" key="6">
    <source>
        <dbReference type="EMBL" id="AYE39190.1"/>
    </source>
</evidence>
<dbReference type="Gene3D" id="2.70.98.30">
    <property type="entry name" value="Golgi alpha-mannosidase II, domain 4"/>
    <property type="match status" value="1"/>
</dbReference>
<dbReference type="GO" id="GO:0046872">
    <property type="term" value="F:metal ion binding"/>
    <property type="evidence" value="ECO:0007669"/>
    <property type="project" value="UniProtKB-KW"/>
</dbReference>
<dbReference type="InterPro" id="IPR027291">
    <property type="entry name" value="Glyco_hydro_38_N_sf"/>
</dbReference>
<dbReference type="SUPFAM" id="SSF88713">
    <property type="entry name" value="Glycoside hydrolase/deacetylase"/>
    <property type="match status" value="1"/>
</dbReference>
<dbReference type="InterPro" id="IPR015341">
    <property type="entry name" value="Glyco_hydro_38_cen"/>
</dbReference>
<dbReference type="PANTHER" id="PTHR46017">
    <property type="entry name" value="ALPHA-MANNOSIDASE 2C1"/>
    <property type="match status" value="1"/>
</dbReference>
<dbReference type="Gene3D" id="3.20.110.10">
    <property type="entry name" value="Glycoside hydrolase 38, N terminal domain"/>
    <property type="match status" value="1"/>
</dbReference>
<dbReference type="EMBL" id="CP031933">
    <property type="protein sequence ID" value="AYE39190.1"/>
    <property type="molecule type" value="Genomic_DNA"/>
</dbReference>
<evidence type="ECO:0000256" key="4">
    <source>
        <dbReference type="ARBA" id="ARBA00023295"/>
    </source>
</evidence>
<dbReference type="InterPro" id="IPR037094">
    <property type="entry name" value="Glyco_hydro_38_cen_sf"/>
</dbReference>
<dbReference type="InterPro" id="IPR011013">
    <property type="entry name" value="Gal_mutarotase_sf_dom"/>
</dbReference>
<sequence>MTKAYLVNHTHWDREWYFTDIDAQVLADYLFTEALNELQKQPDLNFTLDGQSSIVDEYLITHPEKLIEIKQLVKENRLFVGPWYTQTDAVNIDAESFLHNAIVGITDTKKKYGNPMMIGYLPDTFGFNANLPALMEHIGLKNFIFWRGMNYDAKVKSPYFKWVAPGGQSITAINLPPTGYSAAVITDQTKENLKKYVNERLDKTIEFVHNIRGDDIALMPVGMDQVNIVKDSSKTLKEINDLSENENIISDYPSFCESLKSVKLPVYSGELRDPVYARVHKTIGSVRSDQKLKSAHLEQVLLKRIEPLMVIAKKNNISISTSLLIQAWKLLFENQAHDSMGGSVTDNVAIDIDHRYKQAFELCDSIENLIKNKLSESMSLNDHDLLLINTSTSKFNGLKKFQIVSSTPAVNFEGIEKAILVNKKKFKARNHILVQTDEGAKFITEPAYYKLNYDALVELPALGYKVFHFKESNESDELVKSNINNISNNDVVVCLDDGDVVIKTKSNQNYRVCLVDEGNDGDTYDYSPLPDDKEVELKFDKCEFQSSSILSRAIFEGKNDLPVDLMDRKKRSTTLKAVNYKLIVELNQSSPLVNVDIEIDNNINSHRMRLKIKHNLNTSDTLAQIQGAFWNNKNHPIPSDWKDNYVEKPVNIFSFNKSVTVNNGLSAMSVITNDAREYESTNEAIYLTLFASTGELGKPNLAWRPGRASGDTTNQGHIMMKTPLAQTKGLLKFNIGLLFLEKFSKKDLVKNENVYLTQNIFYQTQQLNRFINRLDNKIWPQKPDEIISKEQSDFELPDDISVSAIYPSFTDDNKFVVRLVNLGESVVSIPDILKSAKQVNALENTIKSRDELEPEHLATFLLDL</sequence>
<dbReference type="InterPro" id="IPR011330">
    <property type="entry name" value="Glyco_hydro/deAcase_b/a-brl"/>
</dbReference>
<name>A0A386PXA2_9LACO</name>
<keyword evidence="7" id="KW-1185">Reference proteome</keyword>
<dbReference type="SUPFAM" id="SSF74650">
    <property type="entry name" value="Galactose mutarotase-like"/>
    <property type="match status" value="1"/>
</dbReference>
<proteinExistence type="inferred from homology"/>
<dbReference type="PANTHER" id="PTHR46017:SF2">
    <property type="entry name" value="MANNOSYLGLYCERATE HYDROLASE"/>
    <property type="match status" value="1"/>
</dbReference>
<reference evidence="7" key="1">
    <citation type="submission" date="2018-08" db="EMBL/GenBank/DDBJ databases">
        <title>Genome of Lactobacillus sp. HBUAS52074.</title>
        <authorList>
            <person name="Guo Z."/>
            <person name="Zhang Z.D."/>
        </authorList>
    </citation>
    <scope>NUCLEOTIDE SEQUENCE [LARGE SCALE GENOMIC DNA]</scope>
    <source>
        <strain evidence="7">HBUAS52074</strain>
    </source>
</reference>
<comment type="similarity">
    <text evidence="1">Belongs to the glycosyl hydrolase 38 family.</text>
</comment>